<dbReference type="InterPro" id="IPR019354">
    <property type="entry name" value="SMG8-like"/>
</dbReference>
<sequence>MRQKVLATKAVYTAQTGIVVAEEIGDILKEFCVFDKVVAVTVDNAANMDVAIKRLQFVKLGCFAHTLNLAAQSLYSSSLVAQWTAKIRAIIVWMKRSSMAKVVLREKQDVLKGDFTKAEHFIRLMRVLYTCTLCVSTEKSPSAGQILPIIQKLEKHFAPLNGDTAFVADLKNRVWRNLSARYKNEDIRFFLEEATALDPRFKNKMVNNAAVWERIKGKLLANSEESAPAAVHDHAEEVSVTQGEGNQEGLKTDSEEEEENQPPPSKQSKKSPLEELFAEEDAMKRTSQEGSRSQGAGAMVVPVDMETLLREQGGLLGGAPAAGGEEGLCVVGVFGKSGLQPGSLKESLMDTLLDRHVFPTFASSLPGAGGCGLQVLHEPERRVLYVLMSSACDSRELLRTCAAMSSGSAHTDAHELWKSLEREHCLHLLYMFSVCHVMLLVHPNHTFDVTYDRLFRAVDALRQKVLPLLRAAIKDCPVSKEWKLNCRPCPPRLLFVFHMNGTLKVSTGPDTGANPEKPKKHSPRRRLQHALEDQIYRIFRKSRVLTNQSSNCVFTVPVNQAFVYVVPGPEEDPVGSVLGQLQAQCALGEQQSVLGPKRYHLMRRSTMAPTPPEVGSGPFSGAPQDCSLKEFLWQHIELVLSKKGFDDSVGRNPQPSHLELPSFSKWLQVASRLHQVMLGPLEDEHKELLLKVQNQLKVLEGFLDADAKFSDSRCQKALPLAHSAYQSNLPHNYTSTVHKNQLAQALRVYSQHARGVAFQRYALQLHDDCYKFWSSGHQLCEERSLSDQHCVHKFHLLPQPGEKPDLDHNPPILQHNSRGRSTSSCNCGRKQATREDPFDLQAANYDFYKALEEKCCGKLEHLDFPVFESSTADPAPASEPEQQGPAEGTGPEDKSHTPGEAQSLSLALSLGHSTDSLEHFGEGDSTEAPRHKRPSLLDRQPSTVEYLAGMMHSGCPKGLLPKFSSWSLLKLGPSKLYNCHVGLEQPSFLPGSSFLLPWDLVIRSRSEEEGLSQSLDSSGLWPVPNKSVSGKRGGPGGPGRSRRRDDVARLYVGFCYEDSRGRRFISSGPDKILKVLGPGGAKEPASRVLSTDMPLYMPSPSQGRGLKLHLAQLSHLYILVPDAPLEVTLSPQVQPGPPPCPLFHPEQPEVVLPPDGLWVLRFPFAFATERGPCFPPKDGQPLSDYRLLRGVLRACPVPPPHP</sequence>
<keyword evidence="2 4" id="KW-0866">Nonsense-mediated mRNA decay</keyword>
<name>A0AAV2J611_KNICA</name>
<dbReference type="GO" id="GO:0000184">
    <property type="term" value="P:nuclear-transcribed mRNA catabolic process, nonsense-mediated decay"/>
    <property type="evidence" value="ECO:0007669"/>
    <property type="project" value="UniProtKB-UniRule"/>
</dbReference>
<proteinExistence type="inferred from homology"/>
<gene>
    <name evidence="6" type="ORF">KC01_LOCUS4760</name>
</gene>
<dbReference type="PANTHER" id="PTHR13091">
    <property type="entry name" value="AMPLIFIED IN BREAST CANCER 2-RELATED"/>
    <property type="match status" value="1"/>
</dbReference>
<reference evidence="6 7" key="1">
    <citation type="submission" date="2024-04" db="EMBL/GenBank/DDBJ databases">
        <authorList>
            <person name="Waldvogel A.-M."/>
            <person name="Schoenle A."/>
        </authorList>
    </citation>
    <scope>NUCLEOTIDE SEQUENCE [LARGE SCALE GENOMIC DNA]</scope>
</reference>
<evidence type="ECO:0000256" key="4">
    <source>
        <dbReference type="RuleBase" id="RU367133"/>
    </source>
</evidence>
<comment type="similarity">
    <text evidence="1 4">Belongs to the SMG8 family.</text>
</comment>
<dbReference type="PANTHER" id="PTHR13091:SF0">
    <property type="entry name" value="NONSENSE-MEDIATED MRNA DECAY FACTOR SMG8"/>
    <property type="match status" value="1"/>
</dbReference>
<feature type="region of interest" description="Disordered" evidence="5">
    <location>
        <begin position="1013"/>
        <end position="1043"/>
    </location>
</feature>
<feature type="compositionally biased region" description="Polar residues" evidence="5">
    <location>
        <begin position="814"/>
        <end position="826"/>
    </location>
</feature>
<evidence type="ECO:0000313" key="6">
    <source>
        <dbReference type="EMBL" id="CAL1572750.1"/>
    </source>
</evidence>
<evidence type="ECO:0000256" key="3">
    <source>
        <dbReference type="ARBA" id="ARBA00029509"/>
    </source>
</evidence>
<evidence type="ECO:0000256" key="2">
    <source>
        <dbReference type="ARBA" id="ARBA00023161"/>
    </source>
</evidence>
<dbReference type="Pfam" id="PF10220">
    <property type="entry name" value="Smg8_Smg9"/>
    <property type="match status" value="1"/>
</dbReference>
<feature type="region of interest" description="Disordered" evidence="5">
    <location>
        <begin position="915"/>
        <end position="938"/>
    </location>
</feature>
<keyword evidence="7" id="KW-1185">Reference proteome</keyword>
<comment type="function">
    <text evidence="4">Involved in nonsense-mediated decay (NMD) of mRNAs containing premature stop codons.</text>
</comment>
<evidence type="ECO:0000256" key="1">
    <source>
        <dbReference type="ARBA" id="ARBA00006443"/>
    </source>
</evidence>
<organism evidence="6 7">
    <name type="scientific">Knipowitschia caucasica</name>
    <name type="common">Caucasian dwarf goby</name>
    <name type="synonym">Pomatoschistus caucasicus</name>
    <dbReference type="NCBI Taxonomy" id="637954"/>
    <lineage>
        <taxon>Eukaryota</taxon>
        <taxon>Metazoa</taxon>
        <taxon>Chordata</taxon>
        <taxon>Craniata</taxon>
        <taxon>Vertebrata</taxon>
        <taxon>Euteleostomi</taxon>
        <taxon>Actinopterygii</taxon>
        <taxon>Neopterygii</taxon>
        <taxon>Teleostei</taxon>
        <taxon>Neoteleostei</taxon>
        <taxon>Acanthomorphata</taxon>
        <taxon>Gobiaria</taxon>
        <taxon>Gobiiformes</taxon>
        <taxon>Gobioidei</taxon>
        <taxon>Gobiidae</taxon>
        <taxon>Gobiinae</taxon>
        <taxon>Knipowitschia</taxon>
    </lineage>
</organism>
<feature type="region of interest" description="Disordered" evidence="5">
    <location>
        <begin position="800"/>
        <end position="831"/>
    </location>
</feature>
<feature type="region of interest" description="Disordered" evidence="5">
    <location>
        <begin position="868"/>
        <end position="902"/>
    </location>
</feature>
<evidence type="ECO:0000256" key="5">
    <source>
        <dbReference type="SAM" id="MobiDB-lite"/>
    </source>
</evidence>
<feature type="region of interest" description="Disordered" evidence="5">
    <location>
        <begin position="226"/>
        <end position="273"/>
    </location>
</feature>
<dbReference type="Proteomes" id="UP001497482">
    <property type="component" value="Chromosome 11"/>
</dbReference>
<feature type="region of interest" description="Disordered" evidence="5">
    <location>
        <begin position="506"/>
        <end position="526"/>
    </location>
</feature>
<dbReference type="SUPFAM" id="SSF53098">
    <property type="entry name" value="Ribonuclease H-like"/>
    <property type="match status" value="1"/>
</dbReference>
<dbReference type="EMBL" id="OZ035833">
    <property type="protein sequence ID" value="CAL1572750.1"/>
    <property type="molecule type" value="Genomic_DNA"/>
</dbReference>
<dbReference type="InterPro" id="IPR012337">
    <property type="entry name" value="RNaseH-like_sf"/>
</dbReference>
<protein>
    <recommendedName>
        <fullName evidence="3 4">Nonsense-mediated mRNA decay factor SMG8</fullName>
    </recommendedName>
</protein>
<evidence type="ECO:0000313" key="7">
    <source>
        <dbReference type="Proteomes" id="UP001497482"/>
    </source>
</evidence>
<accession>A0AAV2J611</accession>
<dbReference type="AlphaFoldDB" id="A0AAV2J611"/>